<dbReference type="Pfam" id="PF01575">
    <property type="entry name" value="MaoC_dehydratas"/>
    <property type="match status" value="1"/>
</dbReference>
<protein>
    <recommendedName>
        <fullName evidence="2">MaoC-like domain-containing protein</fullName>
    </recommendedName>
</protein>
<dbReference type="AlphaFoldDB" id="C1B2I2"/>
<dbReference type="SUPFAM" id="SSF54637">
    <property type="entry name" value="Thioesterase/thiol ester dehydrase-isomerase"/>
    <property type="match status" value="1"/>
</dbReference>
<dbReference type="InterPro" id="IPR029069">
    <property type="entry name" value="HotDog_dom_sf"/>
</dbReference>
<sequence>MIPVYGRDLRIGDRFGLGSHAVTETEIIDFATTWDPQTFHTDRHAAAEGYFGGIIASGIHTLGIFQRLATVRHFTHWRIIAGRGVRELRFVRPVRPGDILTGFFVIENIRAARGTGDVITLEGTLVNQTRDTVFIMRTDIQVHHRPSDAHCDVLSKSGNCHDPSNAGASGP</sequence>
<dbReference type="KEGG" id="rop:ROP_23590"/>
<gene>
    <name evidence="3" type="ordered locus">ROP_23590</name>
</gene>
<comment type="similarity">
    <text evidence="1">Belongs to the enoyl-CoA hydratase/isomerase family.</text>
</comment>
<dbReference type="OrthoDB" id="9797938at2"/>
<evidence type="ECO:0000313" key="3">
    <source>
        <dbReference type="EMBL" id="BAH50606.1"/>
    </source>
</evidence>
<feature type="domain" description="MaoC-like" evidence="2">
    <location>
        <begin position="20"/>
        <end position="122"/>
    </location>
</feature>
<dbReference type="HOGENOM" id="CLU_094876_1_0_11"/>
<evidence type="ECO:0000313" key="4">
    <source>
        <dbReference type="Proteomes" id="UP000002212"/>
    </source>
</evidence>
<proteinExistence type="inferred from homology"/>
<accession>C1B2I2</accession>
<evidence type="ECO:0000259" key="2">
    <source>
        <dbReference type="Pfam" id="PF01575"/>
    </source>
</evidence>
<dbReference type="InterPro" id="IPR002539">
    <property type="entry name" value="MaoC-like_dom"/>
</dbReference>
<dbReference type="STRING" id="632772.ROP_23590"/>
<dbReference type="Gene3D" id="3.10.129.10">
    <property type="entry name" value="Hotdog Thioesterase"/>
    <property type="match status" value="1"/>
</dbReference>
<organism evidence="3 4">
    <name type="scientific">Rhodococcus opacus (strain B4)</name>
    <dbReference type="NCBI Taxonomy" id="632772"/>
    <lineage>
        <taxon>Bacteria</taxon>
        <taxon>Bacillati</taxon>
        <taxon>Actinomycetota</taxon>
        <taxon>Actinomycetes</taxon>
        <taxon>Mycobacteriales</taxon>
        <taxon>Nocardiaceae</taxon>
        <taxon>Rhodococcus</taxon>
    </lineage>
</organism>
<reference evidence="3 4" key="1">
    <citation type="submission" date="2009-03" db="EMBL/GenBank/DDBJ databases">
        <title>Comparison of the complete genome sequences of Rhodococcus erythropolis PR4 and Rhodococcus opacus B4.</title>
        <authorList>
            <person name="Takarada H."/>
            <person name="Sekine M."/>
            <person name="Hosoyama A."/>
            <person name="Yamada R."/>
            <person name="Fujisawa T."/>
            <person name="Omata S."/>
            <person name="Shimizu A."/>
            <person name="Tsukatani N."/>
            <person name="Tanikawa S."/>
            <person name="Fujita N."/>
            <person name="Harayama S."/>
        </authorList>
    </citation>
    <scope>NUCLEOTIDE SEQUENCE [LARGE SCALE GENOMIC DNA]</scope>
    <source>
        <strain evidence="3 4">B4</strain>
    </source>
</reference>
<evidence type="ECO:0000256" key="1">
    <source>
        <dbReference type="ARBA" id="ARBA00005254"/>
    </source>
</evidence>
<name>C1B2I2_RHOOB</name>
<dbReference type="EMBL" id="AP011115">
    <property type="protein sequence ID" value="BAH50606.1"/>
    <property type="molecule type" value="Genomic_DNA"/>
</dbReference>
<dbReference type="Proteomes" id="UP000002212">
    <property type="component" value="Chromosome"/>
</dbReference>